<organism evidence="3 4">
    <name type="scientific">Trema orientale</name>
    <name type="common">Charcoal tree</name>
    <name type="synonym">Celtis orientalis</name>
    <dbReference type="NCBI Taxonomy" id="63057"/>
    <lineage>
        <taxon>Eukaryota</taxon>
        <taxon>Viridiplantae</taxon>
        <taxon>Streptophyta</taxon>
        <taxon>Embryophyta</taxon>
        <taxon>Tracheophyta</taxon>
        <taxon>Spermatophyta</taxon>
        <taxon>Magnoliopsida</taxon>
        <taxon>eudicotyledons</taxon>
        <taxon>Gunneridae</taxon>
        <taxon>Pentapetalae</taxon>
        <taxon>rosids</taxon>
        <taxon>fabids</taxon>
        <taxon>Rosales</taxon>
        <taxon>Cannabaceae</taxon>
        <taxon>Trema</taxon>
    </lineage>
</organism>
<name>A0A2P5BDH5_TREOI</name>
<dbReference type="OrthoDB" id="10520340at2759"/>
<dbReference type="Proteomes" id="UP000237000">
    <property type="component" value="Unassembled WGS sequence"/>
</dbReference>
<evidence type="ECO:0000256" key="1">
    <source>
        <dbReference type="SAM" id="Coils"/>
    </source>
</evidence>
<dbReference type="EMBL" id="JXTC01000546">
    <property type="protein sequence ID" value="PON46831.1"/>
    <property type="molecule type" value="Genomic_DNA"/>
</dbReference>
<keyword evidence="1" id="KW-0175">Coiled coil</keyword>
<gene>
    <name evidence="3" type="ORF">TorRG33x02_324940</name>
</gene>
<reference evidence="4" key="1">
    <citation type="submission" date="2016-06" db="EMBL/GenBank/DDBJ databases">
        <title>Parallel loss of symbiosis genes in relatives of nitrogen-fixing non-legume Parasponia.</title>
        <authorList>
            <person name="Van Velzen R."/>
            <person name="Holmer R."/>
            <person name="Bu F."/>
            <person name="Rutten L."/>
            <person name="Van Zeijl A."/>
            <person name="Liu W."/>
            <person name="Santuari L."/>
            <person name="Cao Q."/>
            <person name="Sharma T."/>
            <person name="Shen D."/>
            <person name="Roswanjaya Y."/>
            <person name="Wardhani T."/>
            <person name="Kalhor M.S."/>
            <person name="Jansen J."/>
            <person name="Van den Hoogen J."/>
            <person name="Gungor B."/>
            <person name="Hartog M."/>
            <person name="Hontelez J."/>
            <person name="Verver J."/>
            <person name="Yang W.-C."/>
            <person name="Schijlen E."/>
            <person name="Repin R."/>
            <person name="Schilthuizen M."/>
            <person name="Schranz E."/>
            <person name="Heidstra R."/>
            <person name="Miyata K."/>
            <person name="Fedorova E."/>
            <person name="Kohlen W."/>
            <person name="Bisseling T."/>
            <person name="Smit S."/>
            <person name="Geurts R."/>
        </authorList>
    </citation>
    <scope>NUCLEOTIDE SEQUENCE [LARGE SCALE GENOMIC DNA]</scope>
    <source>
        <strain evidence="4">cv. RG33-2</strain>
    </source>
</reference>
<feature type="compositionally biased region" description="Basic and acidic residues" evidence="2">
    <location>
        <begin position="80"/>
        <end position="90"/>
    </location>
</feature>
<feature type="region of interest" description="Disordered" evidence="2">
    <location>
        <begin position="1"/>
        <end position="92"/>
    </location>
</feature>
<evidence type="ECO:0000313" key="4">
    <source>
        <dbReference type="Proteomes" id="UP000237000"/>
    </source>
</evidence>
<protein>
    <submittedName>
        <fullName evidence="3">Uncharacterized protein</fullName>
    </submittedName>
</protein>
<dbReference type="InParanoid" id="A0A2P5BDH5"/>
<sequence length="217" mass="23471">MKLKQPQISKASSSSKPEGSSTPKSIGTTPMTSSALAIPQSTPPSVANAAELVKKKGKGLAIDEPGPKRQKIGSPGSLMKDARKLSKKDPSSNVIQQYKESLSASFGDVISAEPLFIPLKNYNENASALASSFDYQKKAKDVAKKITAIESPLLKAEITRDEYKQKLNNAIKQIKELEHIKEKAEEADMKLKAANEQVLTMMTKLEVSDGKVAQLES</sequence>
<keyword evidence="4" id="KW-1185">Reference proteome</keyword>
<accession>A0A2P5BDH5</accession>
<comment type="caution">
    <text evidence="3">The sequence shown here is derived from an EMBL/GenBank/DDBJ whole genome shotgun (WGS) entry which is preliminary data.</text>
</comment>
<feature type="coiled-coil region" evidence="1">
    <location>
        <begin position="153"/>
        <end position="197"/>
    </location>
</feature>
<feature type="compositionally biased region" description="Low complexity" evidence="2">
    <location>
        <begin position="1"/>
        <end position="25"/>
    </location>
</feature>
<feature type="compositionally biased region" description="Polar residues" evidence="2">
    <location>
        <begin position="26"/>
        <end position="45"/>
    </location>
</feature>
<dbReference type="AlphaFoldDB" id="A0A2P5BDH5"/>
<evidence type="ECO:0000256" key="2">
    <source>
        <dbReference type="SAM" id="MobiDB-lite"/>
    </source>
</evidence>
<evidence type="ECO:0000313" key="3">
    <source>
        <dbReference type="EMBL" id="PON46831.1"/>
    </source>
</evidence>
<proteinExistence type="predicted"/>